<evidence type="ECO:0000259" key="1">
    <source>
        <dbReference type="Pfam" id="PF12697"/>
    </source>
</evidence>
<dbReference type="PANTHER" id="PTHR46438">
    <property type="entry name" value="ALPHA/BETA-HYDROLASES SUPERFAMILY PROTEIN"/>
    <property type="match status" value="1"/>
</dbReference>
<evidence type="ECO:0000313" key="2">
    <source>
        <dbReference type="EMBL" id="MDS0258357.1"/>
    </source>
</evidence>
<accession>A0ABU2F7X2</accession>
<sequence length="313" mass="33960">MKLRNALGVAVGAVGATALANRALRSRAGDFEPFLPGEQRTYRWRGFDVAYTEAGDPEDPDLVLLHGINAAASNHEFHAVFERLAEEYHVVAPDLPGFGHTDRPPLLYSASLMTTFVRDFLADESENATVVASSLTGAYAAMAAREVDVAELVLVCPTDTSMGDRSVPRRSLLRAPLLGTALYNLIVSKSSIRYFHADHGYYDMDNLTDEVVDYEWTSGHQPGARFAPASFVSGFLDPEENLGDVLEELDVPITLVWGENADITPLSDGRVLADEADATLVVFGDSLLLPHVEHPEEFVDVVRGEAATVDVTG</sequence>
<dbReference type="PRINTS" id="PR00111">
    <property type="entry name" value="ABHYDROLASE"/>
</dbReference>
<dbReference type="InterPro" id="IPR000073">
    <property type="entry name" value="AB_hydrolase_1"/>
</dbReference>
<dbReference type="GO" id="GO:0016787">
    <property type="term" value="F:hydrolase activity"/>
    <property type="evidence" value="ECO:0007669"/>
    <property type="project" value="UniProtKB-KW"/>
</dbReference>
<reference evidence="2 3" key="1">
    <citation type="submission" date="2022-06" db="EMBL/GenBank/DDBJ databases">
        <title>Haloarcula sp. a new haloarchaeum isolate from saline soil.</title>
        <authorList>
            <person name="Strakova D."/>
            <person name="Galisteo C."/>
            <person name="Sanchez-Porro C."/>
            <person name="Ventosa A."/>
        </authorList>
    </citation>
    <scope>NUCLEOTIDE SEQUENCE [LARGE SCALE GENOMIC DNA]</scope>
    <source>
        <strain evidence="2 3">S1CR25-12</strain>
    </source>
</reference>
<dbReference type="SUPFAM" id="SSF53474">
    <property type="entry name" value="alpha/beta-Hydrolases"/>
    <property type="match status" value="1"/>
</dbReference>
<dbReference type="Pfam" id="PF12697">
    <property type="entry name" value="Abhydrolase_6"/>
    <property type="match status" value="1"/>
</dbReference>
<name>A0ABU2F7X2_9EURY</name>
<feature type="domain" description="AB hydrolase-1" evidence="1">
    <location>
        <begin position="62"/>
        <end position="301"/>
    </location>
</feature>
<keyword evidence="2" id="KW-0378">Hydrolase</keyword>
<proteinExistence type="predicted"/>
<dbReference type="Proteomes" id="UP001259659">
    <property type="component" value="Unassembled WGS sequence"/>
</dbReference>
<comment type="caution">
    <text evidence="2">The sequence shown here is derived from an EMBL/GenBank/DDBJ whole genome shotgun (WGS) entry which is preliminary data.</text>
</comment>
<protein>
    <submittedName>
        <fullName evidence="2">Alpha/beta hydrolase</fullName>
    </submittedName>
</protein>
<organism evidence="2 3">
    <name type="scientific">Haloarcula saliterrae</name>
    <dbReference type="NCBI Taxonomy" id="2950534"/>
    <lineage>
        <taxon>Archaea</taxon>
        <taxon>Methanobacteriati</taxon>
        <taxon>Methanobacteriota</taxon>
        <taxon>Stenosarchaea group</taxon>
        <taxon>Halobacteria</taxon>
        <taxon>Halobacteriales</taxon>
        <taxon>Haloarculaceae</taxon>
        <taxon>Haloarcula</taxon>
    </lineage>
</organism>
<dbReference type="EMBL" id="JAMQON010000001">
    <property type="protein sequence ID" value="MDS0258357.1"/>
    <property type="molecule type" value="Genomic_DNA"/>
</dbReference>
<dbReference type="Gene3D" id="3.40.50.1820">
    <property type="entry name" value="alpha/beta hydrolase"/>
    <property type="match status" value="1"/>
</dbReference>
<dbReference type="PANTHER" id="PTHR46438:SF2">
    <property type="entry name" value="ALPHA_BETA-HYDROLASES SUPERFAMILY PROTEIN"/>
    <property type="match status" value="1"/>
</dbReference>
<evidence type="ECO:0000313" key="3">
    <source>
        <dbReference type="Proteomes" id="UP001259659"/>
    </source>
</evidence>
<keyword evidence="3" id="KW-1185">Reference proteome</keyword>
<dbReference type="InterPro" id="IPR029058">
    <property type="entry name" value="AB_hydrolase_fold"/>
</dbReference>
<gene>
    <name evidence="2" type="ORF">NDI56_02905</name>
</gene>
<dbReference type="RefSeq" id="WP_310917925.1">
    <property type="nucleotide sequence ID" value="NZ_JAMQON010000001.1"/>
</dbReference>